<accession>A0ABQ4PZX7</accession>
<feature type="repeat" description="TPR" evidence="3">
    <location>
        <begin position="76"/>
        <end position="109"/>
    </location>
</feature>
<sequence>MTSDLEQARLHFIKGIEHFEGGRLEQARACFESALALAPDRPSILGNLGVTLYHLGQTAQALPLLQRATAADPEFLDAWTCLGLALERTGRWQEAADAMARSLALAPQQAQLWFRRGQCLMRTGQWQAALQAFDRAVATEPAFGDAWSARGGVLRDLQRLPEAAASFEKALACGADPELNRYYLASVTGQALPAPPRRYVEALFDDYAPEFQDHVLGGLRYQGYERLLLPLAEQGRRFRRALDLGCGTGLCGPLLQRVAAQVDGVDLSAAMLEQARATGAYRTLSHADIVDFLRAERETADLIAAADVFIYVGELQPVFEAVRGTLADDGLFAFTAELAAGGEALQLLPSLRYAHSEDYIRSRAVDCGLRVERIFRAPVRIDQGRPLEGLYCYLAPGRKD</sequence>
<dbReference type="InterPro" id="IPR013217">
    <property type="entry name" value="Methyltransf_12"/>
</dbReference>
<name>A0ABQ4PZX7_9BURK</name>
<feature type="domain" description="Methyltransferase type 12" evidence="4">
    <location>
        <begin position="242"/>
        <end position="332"/>
    </location>
</feature>
<dbReference type="SUPFAM" id="SSF48452">
    <property type="entry name" value="TPR-like"/>
    <property type="match status" value="1"/>
</dbReference>
<dbReference type="RefSeq" id="WP_220806579.1">
    <property type="nucleotide sequence ID" value="NZ_BPMK01000002.1"/>
</dbReference>
<dbReference type="Proteomes" id="UP000887222">
    <property type="component" value="Unassembled WGS sequence"/>
</dbReference>
<dbReference type="PANTHER" id="PTHR44227:SF3">
    <property type="entry name" value="PROTEIN O-MANNOSYL-TRANSFERASE TMTC4"/>
    <property type="match status" value="1"/>
</dbReference>
<dbReference type="SUPFAM" id="SSF53335">
    <property type="entry name" value="S-adenosyl-L-methionine-dependent methyltransferases"/>
    <property type="match status" value="1"/>
</dbReference>
<dbReference type="Gene3D" id="3.40.50.150">
    <property type="entry name" value="Vaccinia Virus protein VP39"/>
    <property type="match status" value="1"/>
</dbReference>
<keyword evidence="1" id="KW-0677">Repeat</keyword>
<dbReference type="CDD" id="cd02440">
    <property type="entry name" value="AdoMet_MTases"/>
    <property type="match status" value="1"/>
</dbReference>
<feature type="repeat" description="TPR" evidence="3">
    <location>
        <begin position="110"/>
        <end position="143"/>
    </location>
</feature>
<evidence type="ECO:0000256" key="3">
    <source>
        <dbReference type="PROSITE-ProRule" id="PRU00339"/>
    </source>
</evidence>
<reference evidence="5 6" key="1">
    <citation type="journal article" date="2022" name="Int. J. Syst. Evol. Microbiol.">
        <title>Noviherbaspirillum aridicola sp. nov., isolated from an arid soil in Pakistan.</title>
        <authorList>
            <person name="Khan I.U."/>
            <person name="Saqib M."/>
            <person name="Amin A."/>
            <person name="Hussain F."/>
            <person name="Li L."/>
            <person name="Liu Y.H."/>
            <person name="Fang B.Z."/>
            <person name="Ahmed I."/>
            <person name="Li W.J."/>
        </authorList>
    </citation>
    <scope>NUCLEOTIDE SEQUENCE [LARGE SCALE GENOMIC DNA]</scope>
    <source>
        <strain evidence="5 6">NCCP-691</strain>
    </source>
</reference>
<feature type="repeat" description="TPR" evidence="3">
    <location>
        <begin position="8"/>
        <end position="41"/>
    </location>
</feature>
<gene>
    <name evidence="5" type="ORF">NCCP691_04080</name>
</gene>
<dbReference type="InterPro" id="IPR029063">
    <property type="entry name" value="SAM-dependent_MTases_sf"/>
</dbReference>
<dbReference type="Gene3D" id="1.25.40.10">
    <property type="entry name" value="Tetratricopeptide repeat domain"/>
    <property type="match status" value="2"/>
</dbReference>
<dbReference type="PANTHER" id="PTHR44227">
    <property type="match status" value="1"/>
</dbReference>
<dbReference type="EMBL" id="BPMK01000002">
    <property type="protein sequence ID" value="GIZ50394.1"/>
    <property type="molecule type" value="Genomic_DNA"/>
</dbReference>
<dbReference type="Pfam" id="PF08242">
    <property type="entry name" value="Methyltransf_12"/>
    <property type="match status" value="1"/>
</dbReference>
<dbReference type="PROSITE" id="PS50005">
    <property type="entry name" value="TPR"/>
    <property type="match status" value="4"/>
</dbReference>
<evidence type="ECO:0000313" key="5">
    <source>
        <dbReference type="EMBL" id="GIZ50394.1"/>
    </source>
</evidence>
<evidence type="ECO:0000256" key="2">
    <source>
        <dbReference type="ARBA" id="ARBA00022803"/>
    </source>
</evidence>
<organism evidence="5 6">
    <name type="scientific">Noviherbaspirillum aridicola</name>
    <dbReference type="NCBI Taxonomy" id="2849687"/>
    <lineage>
        <taxon>Bacteria</taxon>
        <taxon>Pseudomonadati</taxon>
        <taxon>Pseudomonadota</taxon>
        <taxon>Betaproteobacteria</taxon>
        <taxon>Burkholderiales</taxon>
        <taxon>Oxalobacteraceae</taxon>
        <taxon>Noviherbaspirillum</taxon>
    </lineage>
</organism>
<protein>
    <recommendedName>
        <fullName evidence="4">Methyltransferase type 12 domain-containing protein</fullName>
    </recommendedName>
</protein>
<feature type="repeat" description="TPR" evidence="3">
    <location>
        <begin position="42"/>
        <end position="75"/>
    </location>
</feature>
<evidence type="ECO:0000256" key="1">
    <source>
        <dbReference type="ARBA" id="ARBA00022737"/>
    </source>
</evidence>
<evidence type="ECO:0000259" key="4">
    <source>
        <dbReference type="Pfam" id="PF08242"/>
    </source>
</evidence>
<keyword evidence="6" id="KW-1185">Reference proteome</keyword>
<dbReference type="Pfam" id="PF13432">
    <property type="entry name" value="TPR_16"/>
    <property type="match status" value="2"/>
</dbReference>
<keyword evidence="2 3" id="KW-0802">TPR repeat</keyword>
<proteinExistence type="predicted"/>
<dbReference type="InterPro" id="IPR011990">
    <property type="entry name" value="TPR-like_helical_dom_sf"/>
</dbReference>
<dbReference type="SMART" id="SM00028">
    <property type="entry name" value="TPR"/>
    <property type="match status" value="5"/>
</dbReference>
<dbReference type="InterPro" id="IPR019734">
    <property type="entry name" value="TPR_rpt"/>
</dbReference>
<dbReference type="InterPro" id="IPR052346">
    <property type="entry name" value="O-mannosyl-transferase_TMTC"/>
</dbReference>
<evidence type="ECO:0000313" key="6">
    <source>
        <dbReference type="Proteomes" id="UP000887222"/>
    </source>
</evidence>
<comment type="caution">
    <text evidence="5">The sequence shown here is derived from an EMBL/GenBank/DDBJ whole genome shotgun (WGS) entry which is preliminary data.</text>
</comment>